<dbReference type="STRING" id="1121098.HMPREF1534_01284"/>
<dbReference type="PATRIC" id="fig|1121098.3.peg.1305"/>
<reference evidence="3 4" key="1">
    <citation type="submission" date="2013-04" db="EMBL/GenBank/DDBJ databases">
        <title>The Genome Sequence of Bacteroides massiliensis DSM 17679.</title>
        <authorList>
            <consortium name="The Broad Institute Genomics Platform"/>
            <person name="Earl A."/>
            <person name="Ward D."/>
            <person name="Feldgarden M."/>
            <person name="Gevers D."/>
            <person name="Martens E."/>
            <person name="Fenner L."/>
            <person name="Roux V."/>
            <person name="Mallet M.N."/>
            <person name="Raoult D."/>
            <person name="Walker B."/>
            <person name="Young S."/>
            <person name="Zeng Q."/>
            <person name="Gargeya S."/>
            <person name="Fitzgerald M."/>
            <person name="Haas B."/>
            <person name="Abouelleil A."/>
            <person name="Allen A.W."/>
            <person name="Alvarado L."/>
            <person name="Arachchi H.M."/>
            <person name="Berlin A.M."/>
            <person name="Chapman S.B."/>
            <person name="Gainer-Dewar J."/>
            <person name="Goldberg J."/>
            <person name="Griggs A."/>
            <person name="Gujja S."/>
            <person name="Hansen M."/>
            <person name="Howarth C."/>
            <person name="Imamovic A."/>
            <person name="Ireland A."/>
            <person name="Larimer J."/>
            <person name="McCowan C."/>
            <person name="Murphy C."/>
            <person name="Pearson M."/>
            <person name="Poon T.W."/>
            <person name="Priest M."/>
            <person name="Roberts A."/>
            <person name="Saif S."/>
            <person name="Shea T."/>
            <person name="Sisk P."/>
            <person name="Sykes S."/>
            <person name="Wortman J."/>
            <person name="Nusbaum C."/>
            <person name="Birren B."/>
        </authorList>
    </citation>
    <scope>NUCLEOTIDE SEQUENCE [LARGE SCALE GENOMIC DNA]</scope>
    <source>
        <strain evidence="4">B84634 / Timone 84634 / DSM 17679 / JCM 13223</strain>
    </source>
</reference>
<dbReference type="RefSeq" id="WP_005938636.1">
    <property type="nucleotide sequence ID" value="NZ_KB890408.1"/>
</dbReference>
<dbReference type="Proteomes" id="UP000017831">
    <property type="component" value="Unassembled WGS sequence"/>
</dbReference>
<sequence length="315" mass="36177">MHNKKIRWTLLLSAALLAGCGKQIPKDVIHPDKMEDILYDYHLTTAMSGNISYDENYKKEALRNYVYRKHHVTKAEFDSSMVWYTRHTENLAKIYTNLGKRFREEKKDVKRLLAMRENKPSMSQPGDTVDVWYNKTLYWLTDAPLSNKITFEIPTDSNFKAKDAFLWSANYIFLSNLQQQVTMGFNILFDNDSVSGKVAEVTASGIQSLYIKPDSAYKIKSINGFIYLTGDSVKAPGIIVDKISLIRYHELADTISIVAKDSVPEKSMSVIDKDTDSLKMDSVQMKEAVTPVRLNPRDMKEKEGIRPQRTRLQKK</sequence>
<feature type="region of interest" description="Disordered" evidence="1">
    <location>
        <begin position="295"/>
        <end position="315"/>
    </location>
</feature>
<dbReference type="OrthoDB" id="678784at2"/>
<keyword evidence="4" id="KW-1185">Reference proteome</keyword>
<gene>
    <name evidence="3" type="ORF">HMPREF1534_01284</name>
</gene>
<evidence type="ECO:0000313" key="3">
    <source>
        <dbReference type="EMBL" id="EOA56365.1"/>
    </source>
</evidence>
<dbReference type="GeneID" id="60062707"/>
<dbReference type="EMBL" id="AQHY01000013">
    <property type="protein sequence ID" value="EOA56365.1"/>
    <property type="molecule type" value="Genomic_DNA"/>
</dbReference>
<dbReference type="InterPro" id="IPR025381">
    <property type="entry name" value="DUF4296"/>
</dbReference>
<feature type="domain" description="DUF4296" evidence="2">
    <location>
        <begin position="25"/>
        <end position="107"/>
    </location>
</feature>
<feature type="compositionally biased region" description="Basic and acidic residues" evidence="1">
    <location>
        <begin position="295"/>
        <end position="306"/>
    </location>
</feature>
<dbReference type="eggNOG" id="ENOG5033DU3">
    <property type="taxonomic scope" value="Bacteria"/>
</dbReference>
<dbReference type="AlphaFoldDB" id="U6RIL8"/>
<name>U6RIL8_9BACT</name>
<dbReference type="Pfam" id="PF14129">
    <property type="entry name" value="DUF4296"/>
    <property type="match status" value="1"/>
</dbReference>
<comment type="caution">
    <text evidence="3">The sequence shown here is derived from an EMBL/GenBank/DDBJ whole genome shotgun (WGS) entry which is preliminary data.</text>
</comment>
<organism evidence="3 4">
    <name type="scientific">Phocaeicola massiliensis B84634 = Timone 84634 = DSM 17679 = JCM 13223</name>
    <dbReference type="NCBI Taxonomy" id="1121098"/>
    <lineage>
        <taxon>Bacteria</taxon>
        <taxon>Pseudomonadati</taxon>
        <taxon>Bacteroidota</taxon>
        <taxon>Bacteroidia</taxon>
        <taxon>Bacteroidales</taxon>
        <taxon>Bacteroidaceae</taxon>
        <taxon>Phocaeicola</taxon>
    </lineage>
</organism>
<evidence type="ECO:0000313" key="4">
    <source>
        <dbReference type="Proteomes" id="UP000017831"/>
    </source>
</evidence>
<accession>U6RIL8</accession>
<evidence type="ECO:0000259" key="2">
    <source>
        <dbReference type="Pfam" id="PF14129"/>
    </source>
</evidence>
<dbReference type="PROSITE" id="PS51257">
    <property type="entry name" value="PROKAR_LIPOPROTEIN"/>
    <property type="match status" value="1"/>
</dbReference>
<dbReference type="HOGENOM" id="CLU_065523_0_0_10"/>
<evidence type="ECO:0000256" key="1">
    <source>
        <dbReference type="SAM" id="MobiDB-lite"/>
    </source>
</evidence>
<protein>
    <recommendedName>
        <fullName evidence="2">DUF4296 domain-containing protein</fullName>
    </recommendedName>
</protein>
<proteinExistence type="predicted"/>